<dbReference type="SMART" id="SM00700">
    <property type="entry name" value="JHBP"/>
    <property type="match status" value="1"/>
</dbReference>
<dbReference type="Gene3D" id="3.15.10.30">
    <property type="entry name" value="Haemolymph juvenile hormone binding protein"/>
    <property type="match status" value="1"/>
</dbReference>
<organism evidence="5">
    <name type="scientific">Maconellicoccus hirsutus</name>
    <name type="common">Pink hibiscus mealybug</name>
    <dbReference type="NCBI Taxonomy" id="177089"/>
    <lineage>
        <taxon>Eukaryota</taxon>
        <taxon>Metazoa</taxon>
        <taxon>Ecdysozoa</taxon>
        <taxon>Arthropoda</taxon>
        <taxon>Hexapoda</taxon>
        <taxon>Insecta</taxon>
        <taxon>Pterygota</taxon>
        <taxon>Neoptera</taxon>
        <taxon>Paraneoptera</taxon>
        <taxon>Hemiptera</taxon>
        <taxon>Sternorrhyncha</taxon>
        <taxon>Coccoidea</taxon>
        <taxon>Pseudococcidae</taxon>
        <taxon>Maconellicoccus</taxon>
    </lineage>
</organism>
<dbReference type="FunFam" id="3.15.10.30:FF:000001">
    <property type="entry name" value="Takeout-like protein 1"/>
    <property type="match status" value="1"/>
</dbReference>
<evidence type="ECO:0000256" key="1">
    <source>
        <dbReference type="ARBA" id="ARBA00022729"/>
    </source>
</evidence>
<evidence type="ECO:0000256" key="3">
    <source>
        <dbReference type="ARBA" id="ARBA00060902"/>
    </source>
</evidence>
<evidence type="ECO:0000256" key="4">
    <source>
        <dbReference type="SAM" id="SignalP"/>
    </source>
</evidence>
<sequence length="251" mass="28106">MNSLFLVVYICGFIFYTEASPVKLPKGFIQCKQTDPQFQKCVNDAVNEAMPELVKGVPRFALPPIDPLRITSLIIDQGHGPVAIKLNFTDLDIHGIGTGTVKDLHVDIENKEIKLKIDLAEPCVLDSTYSILGKVLILPISGTGHSKYTLSGFKAEATTKYKEVEKDGEIYWSLDHMDFDFSTTKLHITMENLFNGDKALGDNMNVFLNENWPEILGELKGAFRTAFASAFSEIAKRFFDRVPINQVFPKQ</sequence>
<feature type="chain" id="PRO_5043896278" evidence="4">
    <location>
        <begin position="20"/>
        <end position="251"/>
    </location>
</feature>
<dbReference type="EMBL" id="OR247758">
    <property type="protein sequence ID" value="WZP32415.1"/>
    <property type="molecule type" value="mRNA"/>
</dbReference>
<dbReference type="InterPro" id="IPR038606">
    <property type="entry name" value="To_sf"/>
</dbReference>
<keyword evidence="1 4" id="KW-0732">Signal</keyword>
<dbReference type="InterPro" id="IPR010562">
    <property type="entry name" value="Haemolymph_juvenile_hormone-bd"/>
</dbReference>
<evidence type="ECO:0000256" key="2">
    <source>
        <dbReference type="ARBA" id="ARBA00023108"/>
    </source>
</evidence>
<dbReference type="PANTHER" id="PTHR11008:SF41">
    <property type="entry name" value="RE70318P"/>
    <property type="match status" value="1"/>
</dbReference>
<dbReference type="PANTHER" id="PTHR11008">
    <property type="entry name" value="PROTEIN TAKEOUT-LIKE PROTEIN"/>
    <property type="match status" value="1"/>
</dbReference>
<reference evidence="5" key="1">
    <citation type="submission" date="2023-06" db="EMBL/GenBank/DDBJ databases">
        <title>Takout-proteins of Maconellicoccus hirsutus.</title>
        <authorList>
            <person name="S S.B."/>
            <person name="Negi N."/>
            <person name="Nagarjuna Reddy K."/>
            <person name="R G.G."/>
        </authorList>
    </citation>
    <scope>NUCLEOTIDE SEQUENCE</scope>
</reference>
<keyword evidence="2" id="KW-0090">Biological rhythms</keyword>
<proteinExistence type="evidence at transcript level"/>
<name>A0AAU6SHL1_MACHI</name>
<dbReference type="GO" id="GO:0007623">
    <property type="term" value="P:circadian rhythm"/>
    <property type="evidence" value="ECO:0007669"/>
    <property type="project" value="UniProtKB-ARBA"/>
</dbReference>
<dbReference type="GO" id="GO:0005615">
    <property type="term" value="C:extracellular space"/>
    <property type="evidence" value="ECO:0007669"/>
    <property type="project" value="TreeGrafter"/>
</dbReference>
<accession>A0AAU6SHL1</accession>
<dbReference type="Pfam" id="PF06585">
    <property type="entry name" value="JHBP"/>
    <property type="match status" value="1"/>
</dbReference>
<comment type="similarity">
    <text evidence="3">Belongs to the TO family.</text>
</comment>
<feature type="signal peptide" evidence="4">
    <location>
        <begin position="1"/>
        <end position="19"/>
    </location>
</feature>
<dbReference type="AlphaFoldDB" id="A0AAU6SHL1"/>
<protein>
    <submittedName>
        <fullName evidence="5">Protein takeout-like protein</fullName>
    </submittedName>
</protein>
<evidence type="ECO:0000313" key="5">
    <source>
        <dbReference type="EMBL" id="WZP32415.1"/>
    </source>
</evidence>